<keyword evidence="4" id="KW-0472">Membrane</keyword>
<feature type="transmembrane region" description="Helical" evidence="4">
    <location>
        <begin position="248"/>
        <end position="268"/>
    </location>
</feature>
<feature type="compositionally biased region" description="Basic residues" evidence="3">
    <location>
        <begin position="74"/>
        <end position="87"/>
    </location>
</feature>
<protein>
    <recommendedName>
        <fullName evidence="5">Chromo domain-containing protein</fullName>
    </recommendedName>
</protein>
<proteinExistence type="predicted"/>
<gene>
    <name evidence="6" type="ORF">P43SY_008780</name>
</gene>
<dbReference type="SUPFAM" id="SSF54160">
    <property type="entry name" value="Chromo domain-like"/>
    <property type="match status" value="1"/>
</dbReference>
<dbReference type="CDD" id="cd00024">
    <property type="entry name" value="CD_CSD"/>
    <property type="match status" value="1"/>
</dbReference>
<dbReference type="Proteomes" id="UP001209570">
    <property type="component" value="Unassembled WGS sequence"/>
</dbReference>
<reference evidence="6" key="1">
    <citation type="submission" date="2021-12" db="EMBL/GenBank/DDBJ databases">
        <title>Prjna785345.</title>
        <authorList>
            <person name="Rujirawat T."/>
            <person name="Krajaejun T."/>
        </authorList>
    </citation>
    <scope>NUCLEOTIDE SEQUENCE</scope>
    <source>
        <strain evidence="6">Pi057C3</strain>
    </source>
</reference>
<organism evidence="6 7">
    <name type="scientific">Pythium insidiosum</name>
    <name type="common">Pythiosis disease agent</name>
    <dbReference type="NCBI Taxonomy" id="114742"/>
    <lineage>
        <taxon>Eukaryota</taxon>
        <taxon>Sar</taxon>
        <taxon>Stramenopiles</taxon>
        <taxon>Oomycota</taxon>
        <taxon>Peronosporomycetes</taxon>
        <taxon>Pythiales</taxon>
        <taxon>Pythiaceae</taxon>
        <taxon>Pythium</taxon>
    </lineage>
</organism>
<dbReference type="Pfam" id="PF00385">
    <property type="entry name" value="Chromo"/>
    <property type="match status" value="1"/>
</dbReference>
<comment type="subcellular location">
    <subcellularLocation>
        <location evidence="1">Nucleus</location>
    </subcellularLocation>
</comment>
<evidence type="ECO:0000256" key="2">
    <source>
        <dbReference type="ARBA" id="ARBA00023242"/>
    </source>
</evidence>
<comment type="caution">
    <text evidence="6">The sequence shown here is derived from an EMBL/GenBank/DDBJ whole genome shotgun (WGS) entry which is preliminary data.</text>
</comment>
<evidence type="ECO:0000256" key="4">
    <source>
        <dbReference type="SAM" id="Phobius"/>
    </source>
</evidence>
<keyword evidence="4" id="KW-0812">Transmembrane</keyword>
<dbReference type="InterPro" id="IPR023780">
    <property type="entry name" value="Chromo_domain"/>
</dbReference>
<dbReference type="SMART" id="SM00298">
    <property type="entry name" value="CHROMO"/>
    <property type="match status" value="1"/>
</dbReference>
<dbReference type="PANTHER" id="PTHR22812">
    <property type="entry name" value="CHROMOBOX PROTEIN"/>
    <property type="match status" value="1"/>
</dbReference>
<accession>A0AAD5LJT2</accession>
<evidence type="ECO:0000259" key="5">
    <source>
        <dbReference type="PROSITE" id="PS50013"/>
    </source>
</evidence>
<dbReference type="InterPro" id="IPR051219">
    <property type="entry name" value="Heterochromatin_chromo-domain"/>
</dbReference>
<dbReference type="InterPro" id="IPR016197">
    <property type="entry name" value="Chromo-like_dom_sf"/>
</dbReference>
<evidence type="ECO:0000313" key="7">
    <source>
        <dbReference type="Proteomes" id="UP001209570"/>
    </source>
</evidence>
<feature type="compositionally biased region" description="Low complexity" evidence="3">
    <location>
        <begin position="88"/>
        <end position="99"/>
    </location>
</feature>
<feature type="transmembrane region" description="Helical" evidence="4">
    <location>
        <begin position="346"/>
        <end position="368"/>
    </location>
</feature>
<feature type="transmembrane region" description="Helical" evidence="4">
    <location>
        <begin position="293"/>
        <end position="310"/>
    </location>
</feature>
<sequence length="404" mass="44342">MAAQIERIVDRKTIRGRVHYLVVWRGFSEENNTWESRMDLVADGYSNVIREYENGRKEDDASSSSGRSPSRGRSPGRSKSPGRRGRSRSNSTARSSSASRSRRRSSSRSRAAEQGETTPSRPRSARQQEKLGVQAGTETEETKVEEELLRSALAVLDQSSKVNGSVGTQRETRRSSPRKAHARKDGVALELAYEAKPKAQPTPVPPVKQATKVVSAVEEEELVKTAQSDEQSVSALADLWAKINEGNWLMWFVSAVVVIASLLASRLLPGGEDDAASDRAAGVLFDGSDSGAWRQWIPFLTQVVALLLVFHQRDARASVKWIAISFGWRCAAEVLFLVGSEEYWQSALLAVAIANTALLLTLVSIVWLYDSKNPMRATRVQLMSLSALAVAFSPVLTNAPSDDE</sequence>
<dbReference type="GO" id="GO:0005634">
    <property type="term" value="C:nucleus"/>
    <property type="evidence" value="ECO:0007669"/>
    <property type="project" value="UniProtKB-SubCell"/>
</dbReference>
<keyword evidence="7" id="KW-1185">Reference proteome</keyword>
<dbReference type="AlphaFoldDB" id="A0AAD5LJT2"/>
<evidence type="ECO:0000313" key="6">
    <source>
        <dbReference type="EMBL" id="KAJ0400977.1"/>
    </source>
</evidence>
<keyword evidence="2" id="KW-0539">Nucleus</keyword>
<dbReference type="Gene3D" id="2.40.50.40">
    <property type="match status" value="1"/>
</dbReference>
<evidence type="ECO:0000256" key="1">
    <source>
        <dbReference type="ARBA" id="ARBA00004123"/>
    </source>
</evidence>
<keyword evidence="4" id="KW-1133">Transmembrane helix</keyword>
<feature type="transmembrane region" description="Helical" evidence="4">
    <location>
        <begin position="322"/>
        <end position="340"/>
    </location>
</feature>
<feature type="compositionally biased region" description="Low complexity" evidence="3">
    <location>
        <begin position="62"/>
        <end position="73"/>
    </location>
</feature>
<dbReference type="EMBL" id="JAKCXM010000141">
    <property type="protein sequence ID" value="KAJ0400977.1"/>
    <property type="molecule type" value="Genomic_DNA"/>
</dbReference>
<feature type="region of interest" description="Disordered" evidence="3">
    <location>
        <begin position="160"/>
        <end position="184"/>
    </location>
</feature>
<feature type="compositionally biased region" description="Polar residues" evidence="3">
    <location>
        <begin position="160"/>
        <end position="169"/>
    </location>
</feature>
<feature type="domain" description="Chromo" evidence="5">
    <location>
        <begin position="3"/>
        <end position="64"/>
    </location>
</feature>
<dbReference type="InterPro" id="IPR000953">
    <property type="entry name" value="Chromo/chromo_shadow_dom"/>
</dbReference>
<feature type="region of interest" description="Disordered" evidence="3">
    <location>
        <begin position="54"/>
        <end position="145"/>
    </location>
</feature>
<evidence type="ECO:0000256" key="3">
    <source>
        <dbReference type="SAM" id="MobiDB-lite"/>
    </source>
</evidence>
<dbReference type="PROSITE" id="PS50013">
    <property type="entry name" value="CHROMO_2"/>
    <property type="match status" value="1"/>
</dbReference>
<name>A0AAD5LJT2_PYTIN</name>